<gene>
    <name evidence="1" type="ORF">JTE90_005123</name>
</gene>
<dbReference type="Proteomes" id="UP000827092">
    <property type="component" value="Unassembled WGS sequence"/>
</dbReference>
<keyword evidence="2" id="KW-1185">Reference proteome</keyword>
<protein>
    <submittedName>
        <fullName evidence="1">Uncharacterized protein</fullName>
    </submittedName>
</protein>
<comment type="caution">
    <text evidence="1">The sequence shown here is derived from an EMBL/GenBank/DDBJ whole genome shotgun (WGS) entry which is preliminary data.</text>
</comment>
<proteinExistence type="predicted"/>
<sequence>MMVFISNSFMGGPAAGRDWRSHLFIENGAVNPYLTGTRTRNVVVQRRSKIIRRILKDENGTKDNGNVFFSSFSVFASLC</sequence>
<dbReference type="AlphaFoldDB" id="A0AAV6ULY8"/>
<organism evidence="1 2">
    <name type="scientific">Oedothorax gibbosus</name>
    <dbReference type="NCBI Taxonomy" id="931172"/>
    <lineage>
        <taxon>Eukaryota</taxon>
        <taxon>Metazoa</taxon>
        <taxon>Ecdysozoa</taxon>
        <taxon>Arthropoda</taxon>
        <taxon>Chelicerata</taxon>
        <taxon>Arachnida</taxon>
        <taxon>Araneae</taxon>
        <taxon>Araneomorphae</taxon>
        <taxon>Entelegynae</taxon>
        <taxon>Araneoidea</taxon>
        <taxon>Linyphiidae</taxon>
        <taxon>Erigoninae</taxon>
        <taxon>Oedothorax</taxon>
    </lineage>
</organism>
<evidence type="ECO:0000313" key="2">
    <source>
        <dbReference type="Proteomes" id="UP000827092"/>
    </source>
</evidence>
<name>A0AAV6ULY8_9ARAC</name>
<accession>A0AAV6ULY8</accession>
<evidence type="ECO:0000313" key="1">
    <source>
        <dbReference type="EMBL" id="KAG8185144.1"/>
    </source>
</evidence>
<reference evidence="1 2" key="1">
    <citation type="journal article" date="2022" name="Nat. Ecol. Evol.">
        <title>A masculinizing supergene underlies an exaggerated male reproductive morph in a spider.</title>
        <authorList>
            <person name="Hendrickx F."/>
            <person name="De Corte Z."/>
            <person name="Sonet G."/>
            <person name="Van Belleghem S.M."/>
            <person name="Kostlbacher S."/>
            <person name="Vangestel C."/>
        </authorList>
    </citation>
    <scope>NUCLEOTIDE SEQUENCE [LARGE SCALE GENOMIC DNA]</scope>
    <source>
        <strain evidence="1">W744_W776</strain>
    </source>
</reference>
<dbReference type="EMBL" id="JAFNEN010000344">
    <property type="protein sequence ID" value="KAG8185144.1"/>
    <property type="molecule type" value="Genomic_DNA"/>
</dbReference>